<reference evidence="6 7" key="1">
    <citation type="journal article" date="2021" name="Sci. Rep.">
        <title>The distribution of antibiotic resistance genes in chicken gut microbiota commensals.</title>
        <authorList>
            <person name="Juricova H."/>
            <person name="Matiasovicova J."/>
            <person name="Kubasova T."/>
            <person name="Cejkova D."/>
            <person name="Rychlik I."/>
        </authorList>
    </citation>
    <scope>NUCLEOTIDE SEQUENCE [LARGE SCALE GENOMIC DNA]</scope>
    <source>
        <strain evidence="6 7">An773</strain>
    </source>
</reference>
<evidence type="ECO:0000256" key="3">
    <source>
        <dbReference type="ARBA" id="ARBA00022989"/>
    </source>
</evidence>
<evidence type="ECO:0000256" key="4">
    <source>
        <dbReference type="ARBA" id="ARBA00023136"/>
    </source>
</evidence>
<protein>
    <submittedName>
        <fullName evidence="6">Isoprenylcysteine carboxylmethyltransferase family protein</fullName>
    </submittedName>
</protein>
<feature type="transmembrane region" description="Helical" evidence="5">
    <location>
        <begin position="43"/>
        <end position="62"/>
    </location>
</feature>
<dbReference type="PANTHER" id="PTHR43847">
    <property type="entry name" value="BLL3993 PROTEIN"/>
    <property type="match status" value="1"/>
</dbReference>
<dbReference type="Proteomes" id="UP000716906">
    <property type="component" value="Unassembled WGS sequence"/>
</dbReference>
<evidence type="ECO:0000313" key="7">
    <source>
        <dbReference type="Proteomes" id="UP000716906"/>
    </source>
</evidence>
<proteinExistence type="predicted"/>
<evidence type="ECO:0000313" key="6">
    <source>
        <dbReference type="EMBL" id="MBM6737254.1"/>
    </source>
</evidence>
<dbReference type="InterPro" id="IPR052527">
    <property type="entry name" value="Metal_cation-efflux_comp"/>
</dbReference>
<sequence length="173" mass="19779">MNGFILLLPFFFIRFVVLAFLDKASLQRAAMFAPLKGNEKPAYYIYQLTNAGIILYPFFLTVKPALSPFFLLGLICYLLGLLLCLVTVAAFASPGENGLNTDGIYRFSRNPMYVSYFFCFLGIALLTRSLLLLGVVLLFQVSGHFIILSEERWCREKFGAAYEEYCRKVRRYI</sequence>
<organism evidence="6 7">
    <name type="scientific">Faecalicatena fissicatena</name>
    <dbReference type="NCBI Taxonomy" id="290055"/>
    <lineage>
        <taxon>Bacteria</taxon>
        <taxon>Bacillati</taxon>
        <taxon>Bacillota</taxon>
        <taxon>Clostridia</taxon>
        <taxon>Lachnospirales</taxon>
        <taxon>Lachnospiraceae</taxon>
        <taxon>Faecalicatena</taxon>
    </lineage>
</organism>
<keyword evidence="4 5" id="KW-0472">Membrane</keyword>
<evidence type="ECO:0000256" key="1">
    <source>
        <dbReference type="ARBA" id="ARBA00004127"/>
    </source>
</evidence>
<comment type="subcellular location">
    <subcellularLocation>
        <location evidence="1">Endomembrane system</location>
        <topology evidence="1">Multi-pass membrane protein</topology>
    </subcellularLocation>
</comment>
<gene>
    <name evidence="6" type="ORF">H7U36_03920</name>
</gene>
<feature type="transmembrane region" description="Helical" evidence="5">
    <location>
        <begin position="113"/>
        <end position="139"/>
    </location>
</feature>
<evidence type="ECO:0000256" key="5">
    <source>
        <dbReference type="SAM" id="Phobius"/>
    </source>
</evidence>
<evidence type="ECO:0000256" key="2">
    <source>
        <dbReference type="ARBA" id="ARBA00022692"/>
    </source>
</evidence>
<dbReference type="PANTHER" id="PTHR43847:SF1">
    <property type="entry name" value="BLL3993 PROTEIN"/>
    <property type="match status" value="1"/>
</dbReference>
<dbReference type="InterPro" id="IPR007318">
    <property type="entry name" value="Phopholipid_MeTrfase"/>
</dbReference>
<dbReference type="Pfam" id="PF04191">
    <property type="entry name" value="PEMT"/>
    <property type="match status" value="1"/>
</dbReference>
<dbReference type="EMBL" id="JACLYY010000003">
    <property type="protein sequence ID" value="MBM6737254.1"/>
    <property type="molecule type" value="Genomic_DNA"/>
</dbReference>
<accession>A0ABS2E6J8</accession>
<comment type="caution">
    <text evidence="6">The sequence shown here is derived from an EMBL/GenBank/DDBJ whole genome shotgun (WGS) entry which is preliminary data.</text>
</comment>
<keyword evidence="7" id="KW-1185">Reference proteome</keyword>
<keyword evidence="3 5" id="KW-1133">Transmembrane helix</keyword>
<name>A0ABS2E6J8_9FIRM</name>
<dbReference type="Gene3D" id="1.20.120.1630">
    <property type="match status" value="1"/>
</dbReference>
<dbReference type="RefSeq" id="WP_191428387.1">
    <property type="nucleotide sequence ID" value="NZ_JACLYY010000003.1"/>
</dbReference>
<keyword evidence="2 5" id="KW-0812">Transmembrane</keyword>
<feature type="transmembrane region" description="Helical" evidence="5">
    <location>
        <begin position="69"/>
        <end position="93"/>
    </location>
</feature>